<dbReference type="PATRIC" id="fig|29447.3.peg.3051"/>
<feature type="chain" id="PRO_5003037628" evidence="2">
    <location>
        <begin position="21"/>
        <end position="193"/>
    </location>
</feature>
<dbReference type="AlphaFoldDB" id="D2UGP3"/>
<organism evidence="4 5">
    <name type="scientific">Xanthomonas albilineans (strain GPE PC73 / CFBP 7063)</name>
    <dbReference type="NCBI Taxonomy" id="380358"/>
    <lineage>
        <taxon>Bacteria</taxon>
        <taxon>Pseudomonadati</taxon>
        <taxon>Pseudomonadota</taxon>
        <taxon>Gammaproteobacteria</taxon>
        <taxon>Lysobacterales</taxon>
        <taxon>Lysobacteraceae</taxon>
        <taxon>Xanthomonas</taxon>
    </lineage>
</organism>
<proteinExistence type="predicted"/>
<name>D2UGP3_XANAP</name>
<dbReference type="KEGG" id="xal:XALC_3077"/>
<dbReference type="SUPFAM" id="SSF56935">
    <property type="entry name" value="Porins"/>
    <property type="match status" value="1"/>
</dbReference>
<dbReference type="eggNOG" id="COG3637">
    <property type="taxonomic scope" value="Bacteria"/>
</dbReference>
<accession>D2UGP3</accession>
<dbReference type="OrthoDB" id="5974338at2"/>
<dbReference type="STRING" id="380358.XALC_3077"/>
<dbReference type="InterPro" id="IPR023614">
    <property type="entry name" value="Porin_dom_sf"/>
</dbReference>
<dbReference type="NCBIfam" id="NF041455">
    <property type="entry name" value="DSF_Ax21"/>
    <property type="match status" value="1"/>
</dbReference>
<evidence type="ECO:0000259" key="3">
    <source>
        <dbReference type="Pfam" id="PF13505"/>
    </source>
</evidence>
<evidence type="ECO:0000313" key="5">
    <source>
        <dbReference type="Proteomes" id="UP000001890"/>
    </source>
</evidence>
<sequence length="193" mass="21405">MKTSLLALGLLATLPFAASAAEGISYNYVEGGYVQTDSSGVNKTDADGWALKGSYAFHPNFSVFGDFNRQKTDIGNVSINQWRVGAGYNYEIANSTDLVTRVAYNRFDPQHSTKFNGWSAEAGLRTAFNPYLEVYALGGYQDYLKKDGIDPKGYFYGVIGGEAKLNQNWGLSGDMKMDRHGNKEWFVGPRFTW</sequence>
<evidence type="ECO:0000313" key="4">
    <source>
        <dbReference type="EMBL" id="CBA17554.1"/>
    </source>
</evidence>
<evidence type="ECO:0000256" key="2">
    <source>
        <dbReference type="SAM" id="SignalP"/>
    </source>
</evidence>
<reference evidence="4 5" key="1">
    <citation type="journal article" date="2009" name="BMC Genomics">
        <title>The complete genome sequence of Xanthomonas albilineans provides new insights into the reductive genome evolution of the xylem-limited Xanthomonadaceae.</title>
        <authorList>
            <person name="Pieretti I."/>
            <person name="Royer M."/>
            <person name="Barbe V."/>
            <person name="Carrere S."/>
            <person name="Koebnik R."/>
            <person name="Cociancich S."/>
            <person name="Couloux A."/>
            <person name="Darrasse A."/>
            <person name="Gouzy J."/>
            <person name="Jacques M.A."/>
            <person name="Lauber E."/>
            <person name="Manceau C."/>
            <person name="Mangenot S."/>
            <person name="Poussier S."/>
            <person name="Segurens B."/>
            <person name="Szurek B."/>
            <person name="Verdier V."/>
            <person name="Arlat M."/>
            <person name="Rott P."/>
        </authorList>
    </citation>
    <scope>NUCLEOTIDE SEQUENCE [LARGE SCALE GENOMIC DNA]</scope>
    <source>
        <strain evidence="5">GPE PC73 / CFBP 7063</strain>
    </source>
</reference>
<dbReference type="RefSeq" id="WP_012917547.1">
    <property type="nucleotide sequence ID" value="NC_013722.1"/>
</dbReference>
<gene>
    <name evidence="4" type="ordered locus">XALc_3077</name>
</gene>
<dbReference type="GeneID" id="57878388"/>
<evidence type="ECO:0000256" key="1">
    <source>
        <dbReference type="ARBA" id="ARBA00022729"/>
    </source>
</evidence>
<dbReference type="InterPro" id="IPR026364">
    <property type="entry name" value="Ax21"/>
</dbReference>
<feature type="signal peptide" evidence="2">
    <location>
        <begin position="1"/>
        <end position="20"/>
    </location>
</feature>
<keyword evidence="1 2" id="KW-0732">Signal</keyword>
<dbReference type="InterPro" id="IPR027385">
    <property type="entry name" value="Beta-barrel_OMP"/>
</dbReference>
<dbReference type="NCBIfam" id="TIGR04273">
    <property type="entry name" value="Y_sulf_Ax21"/>
    <property type="match status" value="1"/>
</dbReference>
<dbReference type="Gene3D" id="2.40.160.10">
    <property type="entry name" value="Porin"/>
    <property type="match status" value="1"/>
</dbReference>
<dbReference type="Proteomes" id="UP000001890">
    <property type="component" value="Chromosome"/>
</dbReference>
<feature type="domain" description="Outer membrane protein beta-barrel" evidence="3">
    <location>
        <begin position="5"/>
        <end position="146"/>
    </location>
</feature>
<dbReference type="Pfam" id="PF13505">
    <property type="entry name" value="OMP_b-brl"/>
    <property type="match status" value="1"/>
</dbReference>
<protein>
    <submittedName>
        <fullName evidence="4">Hypothetical secreted protein</fullName>
    </submittedName>
</protein>
<keyword evidence="5" id="KW-1185">Reference proteome</keyword>
<dbReference type="EMBL" id="FP565176">
    <property type="protein sequence ID" value="CBA17554.1"/>
    <property type="molecule type" value="Genomic_DNA"/>
</dbReference>